<feature type="region of interest" description="Disordered" evidence="6">
    <location>
        <begin position="822"/>
        <end position="847"/>
    </location>
</feature>
<feature type="domain" description="GPR180-like N-terminal" evidence="10">
    <location>
        <begin position="264"/>
        <end position="307"/>
    </location>
</feature>
<sequence length="956" mass="104777">MTLVRIGILLLLGSGSVPTGQAKYVEGHLKTSDNWAFLARFCFLSGRGRYEYLIEYEKKLGELKLLLYYDDRTQWPAIYKTDKTCTEKLSVLHPEDNQIVTLSPRTPYNLYSGCFLRTPTPKESPNDPLPRDGGVPSTRHPPSPTRPFGTAPAGDDDAQYFDQFLKTSTSEPEFAFDERAEPDNGTEDGVAYELFRTSTVASEGAGGYGGDNGAVNLLENSTDFRFLVEQLFPDGEGSSALWREEPSEANGTMRERRAAPGTGSSRYDNRLIVSCSNFGSFTSSRERWWYIAIANCDGNGRGLDVKYRFRMTNGPPGDFWHEHFSADEMYIPPILLAESIAYSMLLLAVFICAVELKARHLYHCTYRLFTLSVLLQWFGILLLSVTWTKYAVSGIGPFPNFGGIFTSASEITFLLLLLLMAKGYTITRARLKTCATVKITIFINLYVVVYVTLYIYQAEAFDPGEVLNLYESPAGFGLAGLRCVGWGFFMYSCAATIRKFTEKVPFYYPFTLLGSLWIMSGPVLTLLGVNVLDPWVRESVMHGALGMVAFVGHLAFLWLTWPSRANKSFPYHVRTNHVGVSLGEDDEATYPKHTYEPTATMVATLNHHQHPHHPGQDGLANGNGFMIPLARSTVPAVPGTTLDGLYDAYLRERDVYNSASTPLSYVSFPSAPRHPTTNGAPISTIANGGYHRNGLIGSPPVEREAREGPLPNGSSTTADQSNDREATPGVRHSLALEPDHDPSGHSSLEVALLTPIAASNGSVPSSSSAGQPSVNGSSLIVEANGGASEARSEPEERRPFNPFLAAGADTGERKPNRIILPSLEHAPVTPPSAAGGPEEDAEAGVPAHPPPEAGSTMAAPVPKHLFAAKPREPFGQSRARWRIADTFSRVNSHVSTCAWSTLASRRGWSSSSLARARWFPRFWVLCCIAARMRAFSRFGTRPNLTALVPHVPEDAD</sequence>
<evidence type="ECO:0000256" key="1">
    <source>
        <dbReference type="ARBA" id="ARBA00004141"/>
    </source>
</evidence>
<evidence type="ECO:0000256" key="7">
    <source>
        <dbReference type="SAM" id="Phobius"/>
    </source>
</evidence>
<dbReference type="GO" id="GO:0016020">
    <property type="term" value="C:membrane"/>
    <property type="evidence" value="ECO:0007669"/>
    <property type="project" value="UniProtKB-SubCell"/>
</dbReference>
<keyword evidence="2 7" id="KW-0812">Transmembrane</keyword>
<feature type="domain" description="GPR180-like N-terminal" evidence="10">
    <location>
        <begin position="25"/>
        <end position="118"/>
    </location>
</feature>
<feature type="transmembrane region" description="Helical" evidence="7">
    <location>
        <begin position="433"/>
        <end position="456"/>
    </location>
</feature>
<feature type="signal peptide" evidence="8">
    <location>
        <begin position="1"/>
        <end position="22"/>
    </location>
</feature>
<dbReference type="VEuPathDB" id="VectorBase:AATE021159"/>
<evidence type="ECO:0000256" key="3">
    <source>
        <dbReference type="ARBA" id="ARBA00022989"/>
    </source>
</evidence>
<dbReference type="STRING" id="41427.A0A182JN44"/>
<dbReference type="AlphaFoldDB" id="A0A182JN44"/>
<feature type="region of interest" description="Disordered" evidence="6">
    <location>
        <begin position="666"/>
        <end position="746"/>
    </location>
</feature>
<evidence type="ECO:0000256" key="4">
    <source>
        <dbReference type="ARBA" id="ARBA00023136"/>
    </source>
</evidence>
<comment type="subcellular location">
    <subcellularLocation>
        <location evidence="1">Membrane</location>
        <topology evidence="1">Multi-pass membrane protein</topology>
    </subcellularLocation>
</comment>
<feature type="region of interest" description="Disordered" evidence="6">
    <location>
        <begin position="784"/>
        <end position="809"/>
    </location>
</feature>
<feature type="region of interest" description="Disordered" evidence="6">
    <location>
        <begin position="117"/>
        <end position="157"/>
    </location>
</feature>
<dbReference type="InterPro" id="IPR047831">
    <property type="entry name" value="GPR180/TMEM145"/>
</dbReference>
<evidence type="ECO:0000259" key="9">
    <source>
        <dbReference type="Pfam" id="PF10192"/>
    </source>
</evidence>
<dbReference type="InterPro" id="IPR053880">
    <property type="entry name" value="GPR180-like_N"/>
</dbReference>
<dbReference type="PANTHER" id="PTHR23252:SF24">
    <property type="entry name" value="TRANSMEMBRANE PROTEIN 145"/>
    <property type="match status" value="1"/>
</dbReference>
<evidence type="ECO:0000256" key="5">
    <source>
        <dbReference type="ARBA" id="ARBA00023180"/>
    </source>
</evidence>
<feature type="transmembrane region" description="Helical" evidence="7">
    <location>
        <begin position="400"/>
        <end position="421"/>
    </location>
</feature>
<evidence type="ECO:0000256" key="6">
    <source>
        <dbReference type="SAM" id="MobiDB-lite"/>
    </source>
</evidence>
<keyword evidence="8" id="KW-0732">Signal</keyword>
<dbReference type="GO" id="GO:0007186">
    <property type="term" value="P:G protein-coupled receptor signaling pathway"/>
    <property type="evidence" value="ECO:0007669"/>
    <property type="project" value="InterPro"/>
</dbReference>
<feature type="transmembrane region" description="Helical" evidence="7">
    <location>
        <begin position="476"/>
        <end position="494"/>
    </location>
</feature>
<dbReference type="Pfam" id="PF10192">
    <property type="entry name" value="GPR180-TMEM145_TM"/>
    <property type="match status" value="1"/>
</dbReference>
<keyword evidence="4 7" id="KW-0472">Membrane</keyword>
<feature type="region of interest" description="Disordered" evidence="6">
    <location>
        <begin position="760"/>
        <end position="779"/>
    </location>
</feature>
<feature type="region of interest" description="Disordered" evidence="6">
    <location>
        <begin position="237"/>
        <end position="262"/>
    </location>
</feature>
<dbReference type="EnsemblMetazoa" id="AATE021159-RA">
    <property type="protein sequence ID" value="AATE021159-PA.1"/>
    <property type="gene ID" value="AATE021159"/>
</dbReference>
<keyword evidence="3 7" id="KW-1133">Transmembrane helix</keyword>
<feature type="compositionally biased region" description="Polar residues" evidence="6">
    <location>
        <begin position="675"/>
        <end position="686"/>
    </location>
</feature>
<feature type="transmembrane region" description="Helical" evidence="7">
    <location>
        <begin position="368"/>
        <end position="388"/>
    </location>
</feature>
<feature type="compositionally biased region" description="Low complexity" evidence="6">
    <location>
        <begin position="760"/>
        <end position="778"/>
    </location>
</feature>
<evidence type="ECO:0000256" key="8">
    <source>
        <dbReference type="SAM" id="SignalP"/>
    </source>
</evidence>
<organism evidence="11">
    <name type="scientific">Anopheles atroparvus</name>
    <name type="common">European mosquito</name>
    <dbReference type="NCBI Taxonomy" id="41427"/>
    <lineage>
        <taxon>Eukaryota</taxon>
        <taxon>Metazoa</taxon>
        <taxon>Ecdysozoa</taxon>
        <taxon>Arthropoda</taxon>
        <taxon>Hexapoda</taxon>
        <taxon>Insecta</taxon>
        <taxon>Pterygota</taxon>
        <taxon>Neoptera</taxon>
        <taxon>Endopterygota</taxon>
        <taxon>Diptera</taxon>
        <taxon>Nematocera</taxon>
        <taxon>Culicoidea</taxon>
        <taxon>Culicidae</taxon>
        <taxon>Anophelinae</taxon>
        <taxon>Anopheles</taxon>
    </lineage>
</organism>
<dbReference type="PANTHER" id="PTHR23252">
    <property type="entry name" value="INTIMAL THICKNESS RECEPTOR-RELATED"/>
    <property type="match status" value="1"/>
</dbReference>
<evidence type="ECO:0000256" key="2">
    <source>
        <dbReference type="ARBA" id="ARBA00022692"/>
    </source>
</evidence>
<feature type="transmembrane region" description="Helical" evidence="7">
    <location>
        <begin position="334"/>
        <end position="356"/>
    </location>
</feature>
<feature type="compositionally biased region" description="Basic and acidic residues" evidence="6">
    <location>
        <begin position="790"/>
        <end position="799"/>
    </location>
</feature>
<evidence type="ECO:0000259" key="10">
    <source>
        <dbReference type="Pfam" id="PF21892"/>
    </source>
</evidence>
<reference evidence="11" key="1">
    <citation type="submission" date="2022-08" db="UniProtKB">
        <authorList>
            <consortium name="EnsemblMetazoa"/>
        </authorList>
    </citation>
    <scope>IDENTIFICATION</scope>
    <source>
        <strain evidence="11">EBRO</strain>
    </source>
</reference>
<dbReference type="InterPro" id="IPR019336">
    <property type="entry name" value="GPR180/TMEM145_TM"/>
</dbReference>
<feature type="chain" id="PRO_5043713805" evidence="8">
    <location>
        <begin position="23"/>
        <end position="956"/>
    </location>
</feature>
<keyword evidence="5" id="KW-0325">Glycoprotein</keyword>
<dbReference type="Pfam" id="PF21892">
    <property type="entry name" value="TMEM145_N"/>
    <property type="match status" value="2"/>
</dbReference>
<protein>
    <submittedName>
        <fullName evidence="11">Uncharacterized protein</fullName>
    </submittedName>
</protein>
<feature type="domain" description="GPR180/TMEM145 transmembrane" evidence="9">
    <location>
        <begin position="344"/>
        <end position="554"/>
    </location>
</feature>
<proteinExistence type="predicted"/>
<feature type="transmembrane region" description="Helical" evidence="7">
    <location>
        <begin position="540"/>
        <end position="561"/>
    </location>
</feature>
<accession>A0A182JN44</accession>
<feature type="transmembrane region" description="Helical" evidence="7">
    <location>
        <begin position="506"/>
        <end position="528"/>
    </location>
</feature>
<dbReference type="GO" id="GO:0019236">
    <property type="term" value="P:response to pheromone"/>
    <property type="evidence" value="ECO:0007669"/>
    <property type="project" value="InterPro"/>
</dbReference>
<evidence type="ECO:0000313" key="11">
    <source>
        <dbReference type="EnsemblMetazoa" id="AATE021159-PA.1"/>
    </source>
</evidence>
<name>A0A182JN44_ANOAO</name>